<comment type="similarity">
    <text evidence="1">Belongs to the AB hydrolase superfamily.</text>
</comment>
<dbReference type="InterPro" id="IPR029058">
    <property type="entry name" value="AB_hydrolase_fold"/>
</dbReference>
<organism evidence="5 6">
    <name type="scientific">Saccharopolyspora aridisoli</name>
    <dbReference type="NCBI Taxonomy" id="2530385"/>
    <lineage>
        <taxon>Bacteria</taxon>
        <taxon>Bacillati</taxon>
        <taxon>Actinomycetota</taxon>
        <taxon>Actinomycetes</taxon>
        <taxon>Pseudonocardiales</taxon>
        <taxon>Pseudonocardiaceae</taxon>
        <taxon>Saccharopolyspora</taxon>
    </lineage>
</organism>
<gene>
    <name evidence="5" type="ORF">E1161_12820</name>
</gene>
<reference evidence="5 6" key="1">
    <citation type="submission" date="2019-03" db="EMBL/GenBank/DDBJ databases">
        <title>Draft genome sequences of novel Actinobacteria.</title>
        <authorList>
            <person name="Sahin N."/>
            <person name="Ay H."/>
            <person name="Saygin H."/>
        </authorList>
    </citation>
    <scope>NUCLEOTIDE SEQUENCE [LARGE SCALE GENOMIC DNA]</scope>
    <source>
        <strain evidence="5 6">16K404</strain>
    </source>
</reference>
<dbReference type="EMBL" id="SMKV01000013">
    <property type="protein sequence ID" value="TDC92600.1"/>
    <property type="molecule type" value="Genomic_DNA"/>
</dbReference>
<dbReference type="RefSeq" id="WP_132622968.1">
    <property type="nucleotide sequence ID" value="NZ_SMKV01000013.1"/>
</dbReference>
<feature type="domain" description="PET hydrolase/cutinase-like" evidence="4">
    <location>
        <begin position="39"/>
        <end position="295"/>
    </location>
</feature>
<feature type="signal peptide" evidence="3">
    <location>
        <begin position="1"/>
        <end position="36"/>
    </location>
</feature>
<accession>A0A4R4ULQ1</accession>
<dbReference type="Pfam" id="PF12740">
    <property type="entry name" value="PETase"/>
    <property type="match status" value="1"/>
</dbReference>
<dbReference type="SUPFAM" id="SSF53474">
    <property type="entry name" value="alpha/beta-Hydrolases"/>
    <property type="match status" value="1"/>
</dbReference>
<dbReference type="AlphaFoldDB" id="A0A4R4ULQ1"/>
<dbReference type="GO" id="GO:0052689">
    <property type="term" value="F:carboxylic ester hydrolase activity"/>
    <property type="evidence" value="ECO:0007669"/>
    <property type="project" value="UniProtKB-ARBA"/>
</dbReference>
<dbReference type="OrthoDB" id="1466228at2"/>
<evidence type="ECO:0000256" key="3">
    <source>
        <dbReference type="SAM" id="SignalP"/>
    </source>
</evidence>
<protein>
    <submittedName>
        <fullName evidence="5">Alpha/beta hydrolase</fullName>
    </submittedName>
</protein>
<dbReference type="PANTHER" id="PTHR22946:SF9">
    <property type="entry name" value="POLYKETIDE TRANSFERASE AF380"/>
    <property type="match status" value="1"/>
</dbReference>
<evidence type="ECO:0000313" key="5">
    <source>
        <dbReference type="EMBL" id="TDC92600.1"/>
    </source>
</evidence>
<dbReference type="Proteomes" id="UP000294744">
    <property type="component" value="Unassembled WGS sequence"/>
</dbReference>
<dbReference type="Gene3D" id="3.40.50.1820">
    <property type="entry name" value="alpha/beta hydrolase"/>
    <property type="match status" value="1"/>
</dbReference>
<comment type="caution">
    <text evidence="5">The sequence shown here is derived from an EMBL/GenBank/DDBJ whole genome shotgun (WGS) entry which is preliminary data.</text>
</comment>
<name>A0A4R4ULQ1_9PSEU</name>
<dbReference type="InterPro" id="IPR041127">
    <property type="entry name" value="PET_hydrolase/cutinase-like"/>
</dbReference>
<evidence type="ECO:0000256" key="2">
    <source>
        <dbReference type="ARBA" id="ARBA00022801"/>
    </source>
</evidence>
<keyword evidence="3" id="KW-0732">Signal</keyword>
<dbReference type="PANTHER" id="PTHR22946">
    <property type="entry name" value="DIENELACTONE HYDROLASE DOMAIN-CONTAINING PROTEIN-RELATED"/>
    <property type="match status" value="1"/>
</dbReference>
<dbReference type="InterPro" id="IPR050261">
    <property type="entry name" value="FrsA_esterase"/>
</dbReference>
<evidence type="ECO:0000313" key="6">
    <source>
        <dbReference type="Proteomes" id="UP000294744"/>
    </source>
</evidence>
<keyword evidence="6" id="KW-1185">Reference proteome</keyword>
<sequence length="296" mass="31534">MEFTRSTGPLSRFRRLLVVSTAVLGLVSGSVALAQAAEPADVHGPDPTEESITAPRGPFEVDEESVSRLSVTGFGGGTIYYPTDNTDGLFSAVSVSPGYTGTQDSISWLGPRLASQGFVVFTIDTNSPYDQPDSRARQLQASLDYLINDSSVKDLIDPARLGVMGHSMGGGGSLEAALDNPALKAVVPLTPWHTTKDFSGVGAPTLVIGAQNDTVAPVSQHSKPFYESLPDDPGKAYLELAGASHFAPNTDNTTIAKFSISWLKRFLDDDIRYDQFLCPPPEGDPAISDYQSTCPY</sequence>
<evidence type="ECO:0000256" key="1">
    <source>
        <dbReference type="ARBA" id="ARBA00008645"/>
    </source>
</evidence>
<evidence type="ECO:0000259" key="4">
    <source>
        <dbReference type="Pfam" id="PF12740"/>
    </source>
</evidence>
<proteinExistence type="inferred from homology"/>
<feature type="chain" id="PRO_5020640949" evidence="3">
    <location>
        <begin position="37"/>
        <end position="296"/>
    </location>
</feature>
<keyword evidence="2 5" id="KW-0378">Hydrolase</keyword>